<dbReference type="KEGG" id="naz:Aazo_0030"/>
<sequence>MALAKLAYSVLLTADEKIPVYPDEQKFIRRMVQCLRTLNW</sequence>
<gene>
    <name evidence="1" type="ordered locus">Aazo_0030</name>
</gene>
<dbReference type="AlphaFoldDB" id="D7DVH6"/>
<dbReference type="Proteomes" id="UP000001511">
    <property type="component" value="Chromosome"/>
</dbReference>
<organism evidence="1 2">
    <name type="scientific">Nostoc azollae (strain 0708)</name>
    <name type="common">Anabaena azollae (strain 0708)</name>
    <dbReference type="NCBI Taxonomy" id="551115"/>
    <lineage>
        <taxon>Bacteria</taxon>
        <taxon>Bacillati</taxon>
        <taxon>Cyanobacteriota</taxon>
        <taxon>Cyanophyceae</taxon>
        <taxon>Nostocales</taxon>
        <taxon>Nostocaceae</taxon>
        <taxon>Trichormus</taxon>
    </lineage>
</organism>
<dbReference type="EMBL" id="CP002059">
    <property type="protein sequence ID" value="ADI62688.1"/>
    <property type="molecule type" value="Genomic_DNA"/>
</dbReference>
<name>D7DVH6_NOSA0</name>
<keyword evidence="2" id="KW-1185">Reference proteome</keyword>
<accession>D7DVH6</accession>
<evidence type="ECO:0000313" key="2">
    <source>
        <dbReference type="Proteomes" id="UP000001511"/>
    </source>
</evidence>
<reference evidence="1 2" key="1">
    <citation type="journal article" date="2010" name="PLoS ONE">
        <title>Genome erosion in a nitrogen-fixing vertically transmitted endosymbiotic multicellular cyanobacterium.</title>
        <authorList>
            <person name="Ran L."/>
            <person name="Larsson J."/>
            <person name="Vigil-Stenman T."/>
            <person name="Nylander J.A."/>
            <person name="Ininbergs K."/>
            <person name="Zheng W.W."/>
            <person name="Lapidus A."/>
            <person name="Lowry S."/>
            <person name="Haselkorn R."/>
            <person name="Bergman B."/>
        </authorList>
    </citation>
    <scope>NUCLEOTIDE SEQUENCE [LARGE SCALE GENOMIC DNA]</scope>
    <source>
        <strain evidence="1 2">0708</strain>
    </source>
</reference>
<proteinExistence type="predicted"/>
<dbReference type="HOGENOM" id="CLU_3293262_0_0_3"/>
<evidence type="ECO:0000313" key="1">
    <source>
        <dbReference type="EMBL" id="ADI62688.1"/>
    </source>
</evidence>
<protein>
    <submittedName>
        <fullName evidence="1">Uncharacterized protein</fullName>
    </submittedName>
</protein>